<organism evidence="1 2">
    <name type="scientific">Tunturiibacter gelidiferens</name>
    <dbReference type="NCBI Taxonomy" id="3069689"/>
    <lineage>
        <taxon>Bacteria</taxon>
        <taxon>Pseudomonadati</taxon>
        <taxon>Acidobacteriota</taxon>
        <taxon>Terriglobia</taxon>
        <taxon>Terriglobales</taxon>
        <taxon>Acidobacteriaceae</taxon>
        <taxon>Tunturiibacter</taxon>
    </lineage>
</organism>
<accession>A0ACC5P239</accession>
<keyword evidence="2" id="KW-1185">Reference proteome</keyword>
<evidence type="ECO:0000313" key="1">
    <source>
        <dbReference type="EMBL" id="MBB5340904.1"/>
    </source>
</evidence>
<proteinExistence type="predicted"/>
<protein>
    <submittedName>
        <fullName evidence="1">Uncharacterized protein</fullName>
    </submittedName>
</protein>
<gene>
    <name evidence="1" type="ORF">HDF13_003237</name>
</gene>
<name>A0ACC5P239_9BACT</name>
<reference evidence="1" key="1">
    <citation type="submission" date="2020-08" db="EMBL/GenBank/DDBJ databases">
        <title>Genomic Encyclopedia of Type Strains, Phase IV (KMG-V): Genome sequencing to study the core and pangenomes of soil and plant-associated prokaryotes.</title>
        <authorList>
            <person name="Whitman W."/>
        </authorList>
    </citation>
    <scope>NUCLEOTIDE SEQUENCE</scope>
    <source>
        <strain evidence="1">M8UP15</strain>
    </source>
</reference>
<sequence length="175" mass="17928">MTSTPAPATSPIAAVVAPTPPAPPNPNAPDASGRYMLRDGTDVNLQFAQDLSSKTASEGDPVTLTLVDDLKVGNIVVAKAGDKAIGEVTKAEKSGMMGKAGDLNIRLNYLKAGDTKIKLRGTKGKEGESGTTGAVVLTVLFGPIGLIKHGKNVEIKQGQSLHAFVGDDIALVPAT</sequence>
<comment type="caution">
    <text evidence="1">The sequence shown here is derived from an EMBL/GenBank/DDBJ whole genome shotgun (WGS) entry which is preliminary data.</text>
</comment>
<dbReference type="EMBL" id="JACHEA010000001">
    <property type="protein sequence ID" value="MBB5340904.1"/>
    <property type="molecule type" value="Genomic_DNA"/>
</dbReference>
<evidence type="ECO:0000313" key="2">
    <source>
        <dbReference type="Proteomes" id="UP000569005"/>
    </source>
</evidence>
<dbReference type="Proteomes" id="UP000569005">
    <property type="component" value="Unassembled WGS sequence"/>
</dbReference>